<dbReference type="EMBL" id="MFJM01000025">
    <property type="protein sequence ID" value="OGG17980.1"/>
    <property type="molecule type" value="Genomic_DNA"/>
</dbReference>
<dbReference type="SMART" id="SM00855">
    <property type="entry name" value="PGAM"/>
    <property type="match status" value="1"/>
</dbReference>
<dbReference type="InterPro" id="IPR013078">
    <property type="entry name" value="His_Pase_superF_clade-1"/>
</dbReference>
<reference evidence="1 2" key="1">
    <citation type="journal article" date="2016" name="Nat. Commun.">
        <title>Thousands of microbial genomes shed light on interconnected biogeochemical processes in an aquifer system.</title>
        <authorList>
            <person name="Anantharaman K."/>
            <person name="Brown C.T."/>
            <person name="Hug L.A."/>
            <person name="Sharon I."/>
            <person name="Castelle C.J."/>
            <person name="Probst A.J."/>
            <person name="Thomas B.C."/>
            <person name="Singh A."/>
            <person name="Wilkins M.J."/>
            <person name="Karaoz U."/>
            <person name="Brodie E.L."/>
            <person name="Williams K.H."/>
            <person name="Hubbard S.S."/>
            <person name="Banfield J.F."/>
        </authorList>
    </citation>
    <scope>NUCLEOTIDE SEQUENCE [LARGE SCALE GENOMIC DNA]</scope>
</reference>
<dbReference type="PANTHER" id="PTHR48100:SF1">
    <property type="entry name" value="HISTIDINE PHOSPHATASE FAMILY PROTEIN-RELATED"/>
    <property type="match status" value="1"/>
</dbReference>
<evidence type="ECO:0008006" key="3">
    <source>
        <dbReference type="Google" id="ProtNLM"/>
    </source>
</evidence>
<gene>
    <name evidence="1" type="ORF">A3D78_05865</name>
</gene>
<comment type="caution">
    <text evidence="1">The sequence shown here is derived from an EMBL/GenBank/DDBJ whole genome shotgun (WGS) entry which is preliminary data.</text>
</comment>
<dbReference type="Proteomes" id="UP000176253">
    <property type="component" value="Unassembled WGS sequence"/>
</dbReference>
<dbReference type="Pfam" id="PF00300">
    <property type="entry name" value="His_Phos_1"/>
    <property type="match status" value="1"/>
</dbReference>
<dbReference type="GO" id="GO:0005737">
    <property type="term" value="C:cytoplasm"/>
    <property type="evidence" value="ECO:0007669"/>
    <property type="project" value="TreeGrafter"/>
</dbReference>
<dbReference type="CDD" id="cd07040">
    <property type="entry name" value="HP"/>
    <property type="match status" value="1"/>
</dbReference>
<organism evidence="1 2">
    <name type="scientific">Candidatus Gottesmanbacteria bacterium RIFCSPHIGHO2_02_FULL_39_14</name>
    <dbReference type="NCBI Taxonomy" id="1798383"/>
    <lineage>
        <taxon>Bacteria</taxon>
        <taxon>Candidatus Gottesmaniibacteriota</taxon>
    </lineage>
</organism>
<dbReference type="Gene3D" id="3.40.50.1240">
    <property type="entry name" value="Phosphoglycerate mutase-like"/>
    <property type="match status" value="1"/>
</dbReference>
<dbReference type="PANTHER" id="PTHR48100">
    <property type="entry name" value="BROAD-SPECIFICITY PHOSPHATASE YOR283W-RELATED"/>
    <property type="match status" value="1"/>
</dbReference>
<evidence type="ECO:0000313" key="2">
    <source>
        <dbReference type="Proteomes" id="UP000176253"/>
    </source>
</evidence>
<proteinExistence type="predicted"/>
<dbReference type="GO" id="GO:0016791">
    <property type="term" value="F:phosphatase activity"/>
    <property type="evidence" value="ECO:0007669"/>
    <property type="project" value="TreeGrafter"/>
</dbReference>
<evidence type="ECO:0000313" key="1">
    <source>
        <dbReference type="EMBL" id="OGG17980.1"/>
    </source>
</evidence>
<dbReference type="AlphaFoldDB" id="A0A1F5ZZV2"/>
<name>A0A1F5ZZV2_9BACT</name>
<dbReference type="InterPro" id="IPR050275">
    <property type="entry name" value="PGM_Phosphatase"/>
</dbReference>
<dbReference type="SUPFAM" id="SSF53254">
    <property type="entry name" value="Phosphoglycerate mutase-like"/>
    <property type="match status" value="1"/>
</dbReference>
<accession>A0A1F5ZZV2</accession>
<dbReference type="STRING" id="1798383.A3D78_05865"/>
<protein>
    <recommendedName>
        <fullName evidence="3">Phosphoglycerate mutase</fullName>
    </recommendedName>
</protein>
<sequence length="256" mass="29935">MSGEELLQGELIKPVQPDLIVDFVRHGEPEYTQQEIDDASIEGHLTQEGRRQVHETGLKLSEQIDKEKECVVFWVSPKQRAQQTAAVLQKVFEQQQIPVERFRTHHDLSDIRLGHEFIRKLYAEDAVDELIEYWTKADLPEDAEKPEEVKKRVERVVTYLVRIAEKIRPQDNKKLRFICVGHEEIFRDLLEAGYGFGTKKHTGPEFAEVMEMKIFKSELQNDAVLKLMFRGKEAELRFNPQSRNFYKIQNSGEVNQ</sequence>
<dbReference type="InterPro" id="IPR029033">
    <property type="entry name" value="His_PPase_superfam"/>
</dbReference>